<proteinExistence type="predicted"/>
<dbReference type="EMBL" id="JAALLS010000034">
    <property type="protein sequence ID" value="NGP90106.1"/>
    <property type="molecule type" value="Genomic_DNA"/>
</dbReference>
<keyword evidence="1" id="KW-0812">Transmembrane</keyword>
<evidence type="ECO:0000313" key="2">
    <source>
        <dbReference type="EMBL" id="NGP90106.1"/>
    </source>
</evidence>
<sequence length="93" mass="10443">MPANKRYLSTRAQRISKTLAGIVGGYFVTIAIHLLVGVIIGTGHGWVQTVTYSTFLFWIAAMVVALLFEKAWKVWALYLFITFSCAALIYLLR</sequence>
<feature type="transmembrane region" description="Helical" evidence="1">
    <location>
        <begin position="46"/>
        <end position="68"/>
    </location>
</feature>
<keyword evidence="3" id="KW-1185">Reference proteome</keyword>
<evidence type="ECO:0008006" key="4">
    <source>
        <dbReference type="Google" id="ProtNLM"/>
    </source>
</evidence>
<dbReference type="RefSeq" id="WP_165271335.1">
    <property type="nucleotide sequence ID" value="NZ_JAALLS010000034.1"/>
</dbReference>
<reference evidence="2 3" key="1">
    <citation type="submission" date="2020-02" db="EMBL/GenBank/DDBJ databases">
        <title>Aliifodinibius halophilus 2W32, complete genome.</title>
        <authorList>
            <person name="Li Y."/>
            <person name="Wu S."/>
        </authorList>
    </citation>
    <scope>NUCLEOTIDE SEQUENCE [LARGE SCALE GENOMIC DNA]</scope>
    <source>
        <strain evidence="2 3">2W32</strain>
    </source>
</reference>
<evidence type="ECO:0000313" key="3">
    <source>
        <dbReference type="Proteomes" id="UP000479132"/>
    </source>
</evidence>
<feature type="transmembrane region" description="Helical" evidence="1">
    <location>
        <begin position="20"/>
        <end position="40"/>
    </location>
</feature>
<gene>
    <name evidence="2" type="ORF">G3569_17240</name>
</gene>
<evidence type="ECO:0000256" key="1">
    <source>
        <dbReference type="SAM" id="Phobius"/>
    </source>
</evidence>
<dbReference type="AlphaFoldDB" id="A0A6M1T3W3"/>
<protein>
    <recommendedName>
        <fullName evidence="4">DUF3649 domain-containing protein</fullName>
    </recommendedName>
</protein>
<feature type="transmembrane region" description="Helical" evidence="1">
    <location>
        <begin position="75"/>
        <end position="92"/>
    </location>
</feature>
<keyword evidence="1" id="KW-1133">Transmembrane helix</keyword>
<organism evidence="2 3">
    <name type="scientific">Fodinibius halophilus</name>
    <dbReference type="NCBI Taxonomy" id="1736908"/>
    <lineage>
        <taxon>Bacteria</taxon>
        <taxon>Pseudomonadati</taxon>
        <taxon>Balneolota</taxon>
        <taxon>Balneolia</taxon>
        <taxon>Balneolales</taxon>
        <taxon>Balneolaceae</taxon>
        <taxon>Fodinibius</taxon>
    </lineage>
</organism>
<accession>A0A6M1T3W3</accession>
<comment type="caution">
    <text evidence="2">The sequence shown here is derived from an EMBL/GenBank/DDBJ whole genome shotgun (WGS) entry which is preliminary data.</text>
</comment>
<dbReference type="Proteomes" id="UP000479132">
    <property type="component" value="Unassembled WGS sequence"/>
</dbReference>
<keyword evidence="1" id="KW-0472">Membrane</keyword>
<name>A0A6M1T3W3_9BACT</name>